<evidence type="ECO:0000256" key="1">
    <source>
        <dbReference type="SAM" id="Phobius"/>
    </source>
</evidence>
<organism evidence="2 3">
    <name type="scientific">Candidatus Jorgensenbacteria bacterium GW2011_GWC1_48_8</name>
    <dbReference type="NCBI Taxonomy" id="1618666"/>
    <lineage>
        <taxon>Bacteria</taxon>
        <taxon>Candidatus Joergenseniibacteriota</taxon>
    </lineage>
</organism>
<dbReference type="EMBL" id="LCPO01000022">
    <property type="protein sequence ID" value="KKU98569.1"/>
    <property type="molecule type" value="Genomic_DNA"/>
</dbReference>
<accession>A0A0G1UWE7</accession>
<evidence type="ECO:0000313" key="2">
    <source>
        <dbReference type="EMBL" id="KKU98569.1"/>
    </source>
</evidence>
<evidence type="ECO:0000313" key="3">
    <source>
        <dbReference type="Proteomes" id="UP000034600"/>
    </source>
</evidence>
<protein>
    <recommendedName>
        <fullName evidence="4">DUF4145 domain-containing protein</fullName>
    </recommendedName>
</protein>
<keyword evidence="1" id="KW-0812">Transmembrane</keyword>
<evidence type="ECO:0008006" key="4">
    <source>
        <dbReference type="Google" id="ProtNLM"/>
    </source>
</evidence>
<dbReference type="Proteomes" id="UP000034600">
    <property type="component" value="Unassembled WGS sequence"/>
</dbReference>
<dbReference type="AlphaFoldDB" id="A0A0G1UWE7"/>
<keyword evidence="1" id="KW-1133">Transmembrane helix</keyword>
<reference evidence="2 3" key="1">
    <citation type="journal article" date="2015" name="Nature">
        <title>rRNA introns, odd ribosomes, and small enigmatic genomes across a large radiation of phyla.</title>
        <authorList>
            <person name="Brown C.T."/>
            <person name="Hug L.A."/>
            <person name="Thomas B.C."/>
            <person name="Sharon I."/>
            <person name="Castelle C.J."/>
            <person name="Singh A."/>
            <person name="Wilkins M.J."/>
            <person name="Williams K.H."/>
            <person name="Banfield J.F."/>
        </authorList>
    </citation>
    <scope>NUCLEOTIDE SEQUENCE [LARGE SCALE GENOMIC DNA]</scope>
</reference>
<sequence length="136" mass="16077">MSIWLILIILVLALTMLWWIGRMGPRRARFSDKERAIISDRWQYIEGLAMKDRHKEAIMEADKLVDFAFREMKLRGETFADRLRSAEKLLPNYQDIWSAHKLRNQLAHEIDTEVNPRTAESALQTFKQTLKHLKAI</sequence>
<feature type="transmembrane region" description="Helical" evidence="1">
    <location>
        <begin position="6"/>
        <end position="25"/>
    </location>
</feature>
<name>A0A0G1UWE7_9BACT</name>
<gene>
    <name evidence="2" type="ORF">UY32_C0022G0004</name>
</gene>
<keyword evidence="1" id="KW-0472">Membrane</keyword>
<comment type="caution">
    <text evidence="2">The sequence shown here is derived from an EMBL/GenBank/DDBJ whole genome shotgun (WGS) entry which is preliminary data.</text>
</comment>
<proteinExistence type="predicted"/>